<evidence type="ECO:0000313" key="2">
    <source>
        <dbReference type="Proteomes" id="UP000830401"/>
    </source>
</evidence>
<dbReference type="Gene3D" id="3.40.50.880">
    <property type="match status" value="1"/>
</dbReference>
<name>A0ABY4G456_9BACT</name>
<dbReference type="EMBL" id="CP095061">
    <property type="protein sequence ID" value="UOQ65598.1"/>
    <property type="molecule type" value="Genomic_DNA"/>
</dbReference>
<keyword evidence="2" id="KW-1185">Reference proteome</keyword>
<organism evidence="1 2">
    <name type="scientific">Hymenobacter volaticus</name>
    <dbReference type="NCBI Taxonomy" id="2932254"/>
    <lineage>
        <taxon>Bacteria</taxon>
        <taxon>Pseudomonadati</taxon>
        <taxon>Bacteroidota</taxon>
        <taxon>Cytophagia</taxon>
        <taxon>Cytophagales</taxon>
        <taxon>Hymenobacteraceae</taxon>
        <taxon>Hymenobacter</taxon>
    </lineage>
</organism>
<dbReference type="PANTHER" id="PTHR36175">
    <property type="entry name" value="CYANOPHYCINASE"/>
    <property type="match status" value="1"/>
</dbReference>
<dbReference type="SUPFAM" id="SSF52317">
    <property type="entry name" value="Class I glutamine amidotransferase-like"/>
    <property type="match status" value="1"/>
</dbReference>
<protein>
    <submittedName>
        <fullName evidence="1">Type 1 glutamine amidotransferase-like domain-containing protein</fullName>
    </submittedName>
</protein>
<accession>A0ABY4G456</accession>
<dbReference type="PANTHER" id="PTHR36175:SF1">
    <property type="entry name" value="CYANOPHYCINASE"/>
    <property type="match status" value="1"/>
</dbReference>
<reference evidence="1" key="1">
    <citation type="submission" date="2022-04" db="EMBL/GenBank/DDBJ databases">
        <title>Hymenobacter sp. isolated from the air.</title>
        <authorList>
            <person name="Won M."/>
            <person name="Lee C.-M."/>
            <person name="Woen H.-Y."/>
            <person name="Kwon S.-W."/>
        </authorList>
    </citation>
    <scope>NUCLEOTIDE SEQUENCE</scope>
    <source>
        <strain evidence="1">5420S-77</strain>
    </source>
</reference>
<proteinExistence type="predicted"/>
<dbReference type="InterPro" id="IPR029062">
    <property type="entry name" value="Class_I_gatase-like"/>
</dbReference>
<sequence>MPSPTRNVDFYWGHERKDVSNGDDADMADDSILRRVVDEIGNRGPILVLPIASEEPKEAAQDYINVFKDLGCSVVNVLDIRSREEAESEESLRLLDEAGGVMFTGGDQLRLTALLGGPPFNGASRSGTRRSHL</sequence>
<dbReference type="Proteomes" id="UP000830401">
    <property type="component" value="Chromosome"/>
</dbReference>
<gene>
    <name evidence="1" type="ORF">MUN86_18960</name>
</gene>
<evidence type="ECO:0000313" key="1">
    <source>
        <dbReference type="EMBL" id="UOQ65598.1"/>
    </source>
</evidence>
<dbReference type="RefSeq" id="WP_245119604.1">
    <property type="nucleotide sequence ID" value="NZ_CP095061.1"/>
</dbReference>